<name>A0A6N8I488_9FIRM</name>
<protein>
    <recommendedName>
        <fullName evidence="8">Putative manganese efflux pump MntP</fullName>
    </recommendedName>
</protein>
<accession>A0A7G8TCN1</accession>
<dbReference type="Pfam" id="PF02659">
    <property type="entry name" value="Mntp"/>
    <property type="match status" value="1"/>
</dbReference>
<proteinExistence type="inferred from homology"/>
<gene>
    <name evidence="8 9" type="primary">mntP</name>
    <name evidence="9" type="ORF">CAFE_36210</name>
    <name evidence="10" type="ORF">HCR03_03530</name>
</gene>
<evidence type="ECO:0000256" key="6">
    <source>
        <dbReference type="ARBA" id="ARBA00023136"/>
    </source>
</evidence>
<feature type="transmembrane region" description="Helical" evidence="8">
    <location>
        <begin position="137"/>
        <end position="160"/>
    </location>
</feature>
<evidence type="ECO:0000256" key="2">
    <source>
        <dbReference type="ARBA" id="ARBA00022475"/>
    </source>
</evidence>
<keyword evidence="7 8" id="KW-0464">Manganese</keyword>
<feature type="transmembrane region" description="Helical" evidence="8">
    <location>
        <begin position="172"/>
        <end position="189"/>
    </location>
</feature>
<sequence>MDYVSLCGIGIGLAMDAFAVCITNGAITKKVTPWFAMKLAICFGLFQSVMPLLGWLIGKAGESLISAVDHWVALILLSYLGIGMIREAHKKTYCGIHDRRQNDIKPKTLVALAVATSIDALATGIILPSAVGASTVFLMGVSVAVIGLITFFMCLAGVYIGKRSGALFSCQAEYFGGAVLIGIGIKIFIDHVFL</sequence>
<dbReference type="InterPro" id="IPR022929">
    <property type="entry name" value="Put_MntP"/>
</dbReference>
<comment type="subcellular location">
    <subcellularLocation>
        <location evidence="8">Cell membrane</location>
        <topology evidence="8">Multi-pass membrane protein</topology>
    </subcellularLocation>
</comment>
<dbReference type="EMBL" id="VWXL01000106">
    <property type="protein sequence ID" value="MVB12874.1"/>
    <property type="molecule type" value="Genomic_DNA"/>
</dbReference>
<dbReference type="Proteomes" id="UP000469440">
    <property type="component" value="Unassembled WGS sequence"/>
</dbReference>
<feature type="transmembrane region" description="Helical" evidence="8">
    <location>
        <begin position="39"/>
        <end position="58"/>
    </location>
</feature>
<evidence type="ECO:0000313" key="10">
    <source>
        <dbReference type="EMBL" id="QNK41372.1"/>
    </source>
</evidence>
<dbReference type="OrthoDB" id="9787346at2"/>
<dbReference type="EMBL" id="CP060286">
    <property type="protein sequence ID" value="QNK41372.1"/>
    <property type="molecule type" value="Genomic_DNA"/>
</dbReference>
<evidence type="ECO:0000256" key="3">
    <source>
        <dbReference type="ARBA" id="ARBA00022692"/>
    </source>
</evidence>
<dbReference type="KEGG" id="cfem:HCR03_03530"/>
<organism evidence="9 11">
    <name type="scientific">Caproicibacter fermentans</name>
    <dbReference type="NCBI Taxonomy" id="2576756"/>
    <lineage>
        <taxon>Bacteria</taxon>
        <taxon>Bacillati</taxon>
        <taxon>Bacillota</taxon>
        <taxon>Clostridia</taxon>
        <taxon>Eubacteriales</taxon>
        <taxon>Acutalibacteraceae</taxon>
        <taxon>Caproicibacter</taxon>
    </lineage>
</organism>
<keyword evidence="6 8" id="KW-0472">Membrane</keyword>
<reference evidence="10 12" key="2">
    <citation type="submission" date="2020-08" db="EMBL/GenBank/DDBJ databases">
        <title>The isolate Caproiciproducens sp. 7D4C2 produces n-caproate at mildly acidic conditions from hexoses: genome and rBOX comparison with related strains and chain-elongating bacteria.</title>
        <authorList>
            <person name="Esquivel-Elizondo S."/>
            <person name="Bagci C."/>
            <person name="Temovska M."/>
            <person name="Jeon B.S."/>
            <person name="Bessarab I."/>
            <person name="Williams R.B.H."/>
            <person name="Huson D.H."/>
            <person name="Angenent L.T."/>
        </authorList>
    </citation>
    <scope>NUCLEOTIDE SEQUENCE [LARGE SCALE GENOMIC DNA]</scope>
    <source>
        <strain evidence="10 12">7D4C2</strain>
    </source>
</reference>
<dbReference type="GO" id="GO:0005384">
    <property type="term" value="F:manganese ion transmembrane transporter activity"/>
    <property type="evidence" value="ECO:0007669"/>
    <property type="project" value="UniProtKB-UniRule"/>
</dbReference>
<dbReference type="HAMAP" id="MF_01521">
    <property type="entry name" value="MntP_pump"/>
    <property type="match status" value="1"/>
</dbReference>
<evidence type="ECO:0000313" key="11">
    <source>
        <dbReference type="Proteomes" id="UP000469440"/>
    </source>
</evidence>
<comment type="function">
    <text evidence="8">Probably functions as a manganese efflux pump.</text>
</comment>
<dbReference type="RefSeq" id="WP_066644069.1">
    <property type="nucleotide sequence ID" value="NZ_CP060286.1"/>
</dbReference>
<dbReference type="GO" id="GO:0005886">
    <property type="term" value="C:plasma membrane"/>
    <property type="evidence" value="ECO:0007669"/>
    <property type="project" value="UniProtKB-SubCell"/>
</dbReference>
<evidence type="ECO:0000313" key="12">
    <source>
        <dbReference type="Proteomes" id="UP000515909"/>
    </source>
</evidence>
<evidence type="ECO:0000256" key="7">
    <source>
        <dbReference type="ARBA" id="ARBA00023211"/>
    </source>
</evidence>
<reference evidence="9 11" key="1">
    <citation type="submission" date="2019-09" db="EMBL/GenBank/DDBJ databases">
        <title>Genome sequence of Clostridium sp. EA1.</title>
        <authorList>
            <person name="Poehlein A."/>
            <person name="Bengelsdorf F.R."/>
            <person name="Daniel R."/>
        </authorList>
    </citation>
    <scope>NUCLEOTIDE SEQUENCE [LARGE SCALE GENOMIC DNA]</scope>
    <source>
        <strain evidence="9 11">EA1</strain>
    </source>
</reference>
<keyword evidence="3 8" id="KW-0812">Transmembrane</keyword>
<dbReference type="PANTHER" id="PTHR35529">
    <property type="entry name" value="MANGANESE EFFLUX PUMP MNTP-RELATED"/>
    <property type="match status" value="1"/>
</dbReference>
<keyword evidence="2 8" id="KW-1003">Cell membrane</keyword>
<comment type="similarity">
    <text evidence="8">Belongs to the MntP (TC 9.B.29) family.</text>
</comment>
<evidence type="ECO:0000256" key="4">
    <source>
        <dbReference type="ARBA" id="ARBA00022989"/>
    </source>
</evidence>
<accession>A0A6N8I488</accession>
<evidence type="ECO:0000256" key="5">
    <source>
        <dbReference type="ARBA" id="ARBA00023065"/>
    </source>
</evidence>
<feature type="transmembrane region" description="Helical" evidence="8">
    <location>
        <begin position="70"/>
        <end position="88"/>
    </location>
</feature>
<dbReference type="Proteomes" id="UP000515909">
    <property type="component" value="Chromosome"/>
</dbReference>
<feature type="transmembrane region" description="Helical" evidence="8">
    <location>
        <begin position="6"/>
        <end position="27"/>
    </location>
</feature>
<evidence type="ECO:0000256" key="1">
    <source>
        <dbReference type="ARBA" id="ARBA00022448"/>
    </source>
</evidence>
<dbReference type="AlphaFoldDB" id="A0A6N8I488"/>
<dbReference type="PANTHER" id="PTHR35529:SF1">
    <property type="entry name" value="MANGANESE EFFLUX PUMP MNTP-RELATED"/>
    <property type="match status" value="1"/>
</dbReference>
<keyword evidence="4 8" id="KW-1133">Transmembrane helix</keyword>
<evidence type="ECO:0000313" key="9">
    <source>
        <dbReference type="EMBL" id="MVB12874.1"/>
    </source>
</evidence>
<keyword evidence="1 8" id="KW-0813">Transport</keyword>
<keyword evidence="11" id="KW-1185">Reference proteome</keyword>
<dbReference type="InterPro" id="IPR003810">
    <property type="entry name" value="Mntp/YtaF"/>
</dbReference>
<keyword evidence="5 8" id="KW-0406">Ion transport</keyword>
<feature type="transmembrane region" description="Helical" evidence="8">
    <location>
        <begin position="109"/>
        <end position="131"/>
    </location>
</feature>
<evidence type="ECO:0000256" key="8">
    <source>
        <dbReference type="HAMAP-Rule" id="MF_01521"/>
    </source>
</evidence>